<name>A0A9W8E673_9FUNG</name>
<accession>A0A9W8E673</accession>
<dbReference type="Proteomes" id="UP001151582">
    <property type="component" value="Unassembled WGS sequence"/>
</dbReference>
<reference evidence="2" key="1">
    <citation type="submission" date="2022-07" db="EMBL/GenBank/DDBJ databases">
        <title>Phylogenomic reconstructions and comparative analyses of Kickxellomycotina fungi.</title>
        <authorList>
            <person name="Reynolds N.K."/>
            <person name="Stajich J.E."/>
            <person name="Barry K."/>
            <person name="Grigoriev I.V."/>
            <person name="Crous P."/>
            <person name="Smith M.E."/>
        </authorList>
    </citation>
    <scope>NUCLEOTIDE SEQUENCE</scope>
    <source>
        <strain evidence="2">RSA 567</strain>
    </source>
</reference>
<feature type="compositionally biased region" description="Low complexity" evidence="1">
    <location>
        <begin position="1"/>
        <end position="21"/>
    </location>
</feature>
<evidence type="ECO:0000313" key="2">
    <source>
        <dbReference type="EMBL" id="KAJ1972416.1"/>
    </source>
</evidence>
<dbReference type="OrthoDB" id="5600537at2759"/>
<feature type="region of interest" description="Disordered" evidence="1">
    <location>
        <begin position="374"/>
        <end position="436"/>
    </location>
</feature>
<protein>
    <submittedName>
        <fullName evidence="2">Uncharacterized protein</fullName>
    </submittedName>
</protein>
<organism evidence="2 3">
    <name type="scientific">Dimargaris verticillata</name>
    <dbReference type="NCBI Taxonomy" id="2761393"/>
    <lineage>
        <taxon>Eukaryota</taxon>
        <taxon>Fungi</taxon>
        <taxon>Fungi incertae sedis</taxon>
        <taxon>Zoopagomycota</taxon>
        <taxon>Kickxellomycotina</taxon>
        <taxon>Dimargaritomycetes</taxon>
        <taxon>Dimargaritales</taxon>
        <taxon>Dimargaritaceae</taxon>
        <taxon>Dimargaris</taxon>
    </lineage>
</organism>
<sequence>MVPVPATTPAQASAAAARPQVHSIAQRTRRPPGARLMGHSLCGRIMQAQADCPLYATGNWCKLWRSLRTRQIFLSSMEIPVNLDELDFYSVYSPAIRRLALSSPHSSMSGSMVLPDNLYRQSRSFNSLPNASRFDASRSFRPVPFQRNQSVPTGLSMNGALGASSPLSSFVGTPADMPRHQSQTNLGHHSMVRSRNTSTLRREMGNGAVQQSSFSPLSVAALDVASIRKLCSEPQDALSYLSEQDLVYLVEHLQLTSRAVRMQTEHFRSKADQLRAQIVTNQAMAEQLAAVPVTDDAKAVPGPRRRIVVTPSSGTTPLSSPMSGTFSPGLVLREQSPPLAQFPHRRHPSQDSIAVTAGLPSGVPMSPSATNQSLITSGLGSNGPLVHPATKQSFQSARSREPNWRLEEKWEQQGGPLQSPSTLSAVSRASGSSNRSVNIVSRAAAKPMFATKRQIVYMAPAATAKTQ</sequence>
<feature type="compositionally biased region" description="Polar residues" evidence="1">
    <location>
        <begin position="415"/>
        <end position="436"/>
    </location>
</feature>
<proteinExistence type="predicted"/>
<dbReference type="AlphaFoldDB" id="A0A9W8E673"/>
<evidence type="ECO:0000313" key="3">
    <source>
        <dbReference type="Proteomes" id="UP001151582"/>
    </source>
</evidence>
<gene>
    <name evidence="2" type="ORF">H4R34_005416</name>
</gene>
<keyword evidence="3" id="KW-1185">Reference proteome</keyword>
<evidence type="ECO:0000256" key="1">
    <source>
        <dbReference type="SAM" id="MobiDB-lite"/>
    </source>
</evidence>
<comment type="caution">
    <text evidence="2">The sequence shown here is derived from an EMBL/GenBank/DDBJ whole genome shotgun (WGS) entry which is preliminary data.</text>
</comment>
<dbReference type="EMBL" id="JANBQB010001063">
    <property type="protein sequence ID" value="KAJ1972416.1"/>
    <property type="molecule type" value="Genomic_DNA"/>
</dbReference>
<feature type="compositionally biased region" description="Basic and acidic residues" evidence="1">
    <location>
        <begin position="398"/>
        <end position="411"/>
    </location>
</feature>
<feature type="region of interest" description="Disordered" evidence="1">
    <location>
        <begin position="1"/>
        <end position="30"/>
    </location>
</feature>